<dbReference type="OrthoDB" id="9811523at2"/>
<dbReference type="Pfam" id="PF13302">
    <property type="entry name" value="Acetyltransf_3"/>
    <property type="match status" value="1"/>
</dbReference>
<feature type="domain" description="N-acetyltransferase" evidence="1">
    <location>
        <begin position="16"/>
        <end position="174"/>
    </location>
</feature>
<dbReference type="RefSeq" id="WP_053973030.1">
    <property type="nucleotide sequence ID" value="NZ_FNUE01000001.1"/>
</dbReference>
<dbReference type="PROSITE" id="PS51186">
    <property type="entry name" value="GNAT"/>
    <property type="match status" value="1"/>
</dbReference>
<keyword evidence="5" id="KW-1185">Reference proteome</keyword>
<accession>A0A0M9CE73</accession>
<dbReference type="CDD" id="cd04301">
    <property type="entry name" value="NAT_SF"/>
    <property type="match status" value="1"/>
</dbReference>
<dbReference type="AlphaFoldDB" id="A0A0M9CE73"/>
<gene>
    <name evidence="2" type="ORF">I602_322</name>
    <name evidence="3" type="ORF">SAMN05444353_1462</name>
</gene>
<evidence type="ECO:0000313" key="5">
    <source>
        <dbReference type="Proteomes" id="UP000183071"/>
    </source>
</evidence>
<dbReference type="STRING" id="1300348.I602_322"/>
<comment type="caution">
    <text evidence="2">The sequence shown here is derived from an EMBL/GenBank/DDBJ whole genome shotgun (WGS) entry which is preliminary data.</text>
</comment>
<name>A0A0M9CE73_9FLAO</name>
<reference evidence="2 4" key="1">
    <citation type="submission" date="2015-07" db="EMBL/GenBank/DDBJ databases">
        <title>Genome of Polaribacter dokdonenesis DSW-5, isolated from seawater off Dokdo in Korea.</title>
        <authorList>
            <person name="Yoon K."/>
            <person name="Song J.Y."/>
            <person name="Kim J.F."/>
        </authorList>
    </citation>
    <scope>NUCLEOTIDE SEQUENCE [LARGE SCALE GENOMIC DNA]</scope>
    <source>
        <strain evidence="2 4">DSW-5</strain>
    </source>
</reference>
<reference evidence="3 5" key="2">
    <citation type="submission" date="2016-10" db="EMBL/GenBank/DDBJ databases">
        <authorList>
            <person name="Varghese N."/>
            <person name="Submissions S."/>
        </authorList>
    </citation>
    <scope>NUCLEOTIDE SEQUENCE [LARGE SCALE GENOMIC DNA]</scope>
    <source>
        <strain evidence="3 5">DSW-5</strain>
    </source>
</reference>
<dbReference type="SUPFAM" id="SSF55729">
    <property type="entry name" value="Acyl-CoA N-acyltransferases (Nat)"/>
    <property type="match status" value="1"/>
</dbReference>
<proteinExistence type="predicted"/>
<dbReference type="Proteomes" id="UP000183071">
    <property type="component" value="Unassembled WGS sequence"/>
</dbReference>
<keyword evidence="2" id="KW-0808">Transferase</keyword>
<evidence type="ECO:0000313" key="3">
    <source>
        <dbReference type="EMBL" id="SEE26645.1"/>
    </source>
</evidence>
<dbReference type="InterPro" id="IPR000182">
    <property type="entry name" value="GNAT_dom"/>
</dbReference>
<evidence type="ECO:0000313" key="2">
    <source>
        <dbReference type="EMBL" id="KOY50762.1"/>
    </source>
</evidence>
<dbReference type="InterPro" id="IPR016181">
    <property type="entry name" value="Acyl_CoA_acyltransferase"/>
</dbReference>
<evidence type="ECO:0000313" key="4">
    <source>
        <dbReference type="Proteomes" id="UP000037716"/>
    </source>
</evidence>
<dbReference type="EMBL" id="LGBR01000001">
    <property type="protein sequence ID" value="KOY50762.1"/>
    <property type="molecule type" value="Genomic_DNA"/>
</dbReference>
<sequence length="174" mass="20612">MNYNFLEIPTLHTERLVIREANLKDIKSVFELRSSQEINKFVGTKRIESTKEAKNFIETCKALFQVKKRIFWLIEFNQKVIGSVVFHNINLDLNYTEIGYKLKPEYHQQGLMTEVLEIVIAFAEKSMKLKTLEAFTHKNNLASIALLEKLNFVFQPERRCKTYDFNRIYKLDIN</sequence>
<protein>
    <submittedName>
        <fullName evidence="2">Acetyltransferase (GNAT) family protein</fullName>
    </submittedName>
    <submittedName>
        <fullName evidence="3">Ribosomal-protein-alanine N-acetyltransferase</fullName>
    </submittedName>
</protein>
<dbReference type="Proteomes" id="UP000037716">
    <property type="component" value="Unassembled WGS sequence"/>
</dbReference>
<dbReference type="EMBL" id="FNUE01000001">
    <property type="protein sequence ID" value="SEE26645.1"/>
    <property type="molecule type" value="Genomic_DNA"/>
</dbReference>
<dbReference type="PANTHER" id="PTHR43792">
    <property type="entry name" value="GNAT FAMILY, PUTATIVE (AFU_ORTHOLOGUE AFUA_3G00765)-RELATED-RELATED"/>
    <property type="match status" value="1"/>
</dbReference>
<dbReference type="Gene3D" id="3.40.630.30">
    <property type="match status" value="1"/>
</dbReference>
<dbReference type="PATRIC" id="fig|1300348.6.peg.323"/>
<dbReference type="GO" id="GO:0016747">
    <property type="term" value="F:acyltransferase activity, transferring groups other than amino-acyl groups"/>
    <property type="evidence" value="ECO:0007669"/>
    <property type="project" value="InterPro"/>
</dbReference>
<organism evidence="2 4">
    <name type="scientific">Polaribacter dokdonensis DSW-5</name>
    <dbReference type="NCBI Taxonomy" id="1300348"/>
    <lineage>
        <taxon>Bacteria</taxon>
        <taxon>Pseudomonadati</taxon>
        <taxon>Bacteroidota</taxon>
        <taxon>Flavobacteriia</taxon>
        <taxon>Flavobacteriales</taxon>
        <taxon>Flavobacteriaceae</taxon>
    </lineage>
</organism>
<dbReference type="InterPro" id="IPR051531">
    <property type="entry name" value="N-acetyltransferase"/>
</dbReference>
<evidence type="ECO:0000259" key="1">
    <source>
        <dbReference type="PROSITE" id="PS51186"/>
    </source>
</evidence>